<dbReference type="CDD" id="cd00130">
    <property type="entry name" value="PAS"/>
    <property type="match status" value="1"/>
</dbReference>
<dbReference type="EC" id="2.7.13.3" evidence="2"/>
<dbReference type="GO" id="GO:0005524">
    <property type="term" value="F:ATP binding"/>
    <property type="evidence" value="ECO:0007669"/>
    <property type="project" value="UniProtKB-KW"/>
</dbReference>
<dbReference type="KEGG" id="pbk:Back11_45030"/>
<dbReference type="InterPro" id="IPR036890">
    <property type="entry name" value="HATPase_C_sf"/>
</dbReference>
<evidence type="ECO:0000313" key="10">
    <source>
        <dbReference type="Proteomes" id="UP000275368"/>
    </source>
</evidence>
<evidence type="ECO:0000313" key="9">
    <source>
        <dbReference type="EMBL" id="BBH23158.1"/>
    </source>
</evidence>
<evidence type="ECO:0000256" key="1">
    <source>
        <dbReference type="ARBA" id="ARBA00000085"/>
    </source>
</evidence>
<dbReference type="InterPro" id="IPR005467">
    <property type="entry name" value="His_kinase_dom"/>
</dbReference>
<reference evidence="9 10" key="1">
    <citation type="submission" date="2018-11" db="EMBL/GenBank/DDBJ databases">
        <title>Complete genome sequence of Paenibacillus baekrokdamisoli strain KCTC 33723.</title>
        <authorList>
            <person name="Kang S.W."/>
            <person name="Lee K.C."/>
            <person name="Kim K.K."/>
            <person name="Kim J.S."/>
            <person name="Kim D.S."/>
            <person name="Ko S.H."/>
            <person name="Yang S.H."/>
            <person name="Lee J.S."/>
        </authorList>
    </citation>
    <scope>NUCLEOTIDE SEQUENCE [LARGE SCALE GENOMIC DNA]</scope>
    <source>
        <strain evidence="9 10">KCTC 33723</strain>
    </source>
</reference>
<evidence type="ECO:0000256" key="6">
    <source>
        <dbReference type="ARBA" id="ARBA00022777"/>
    </source>
</evidence>
<keyword evidence="3" id="KW-0597">Phosphoprotein</keyword>
<dbReference type="InterPro" id="IPR003594">
    <property type="entry name" value="HATPase_dom"/>
</dbReference>
<dbReference type="Gene3D" id="1.10.287.130">
    <property type="match status" value="1"/>
</dbReference>
<dbReference type="EMBL" id="AP019308">
    <property type="protein sequence ID" value="BBH23158.1"/>
    <property type="molecule type" value="Genomic_DNA"/>
</dbReference>
<dbReference type="Pfam" id="PF00512">
    <property type="entry name" value="HisKA"/>
    <property type="match status" value="1"/>
</dbReference>
<dbReference type="InterPro" id="IPR003661">
    <property type="entry name" value="HisK_dim/P_dom"/>
</dbReference>
<organism evidence="9 10">
    <name type="scientific">Paenibacillus baekrokdamisoli</name>
    <dbReference type="NCBI Taxonomy" id="1712516"/>
    <lineage>
        <taxon>Bacteria</taxon>
        <taxon>Bacillati</taxon>
        <taxon>Bacillota</taxon>
        <taxon>Bacilli</taxon>
        <taxon>Bacillales</taxon>
        <taxon>Paenibacillaceae</taxon>
        <taxon>Paenibacillus</taxon>
    </lineage>
</organism>
<dbReference type="SMART" id="SM00387">
    <property type="entry name" value="HATPase_c"/>
    <property type="match status" value="1"/>
</dbReference>
<keyword evidence="8" id="KW-0902">Two-component regulatory system</keyword>
<dbReference type="Gene3D" id="3.30.565.10">
    <property type="entry name" value="Histidine kinase-like ATPase, C-terminal domain"/>
    <property type="match status" value="1"/>
</dbReference>
<evidence type="ECO:0000256" key="8">
    <source>
        <dbReference type="ARBA" id="ARBA00023012"/>
    </source>
</evidence>
<protein>
    <recommendedName>
        <fullName evidence="2">histidine kinase</fullName>
        <ecNumber evidence="2">2.7.13.3</ecNumber>
    </recommendedName>
</protein>
<dbReference type="SUPFAM" id="SSF47384">
    <property type="entry name" value="Homodimeric domain of signal transducing histidine kinase"/>
    <property type="match status" value="1"/>
</dbReference>
<comment type="catalytic activity">
    <reaction evidence="1">
        <text>ATP + protein L-histidine = ADP + protein N-phospho-L-histidine.</text>
        <dbReference type="EC" id="2.7.13.3"/>
    </reaction>
</comment>
<evidence type="ECO:0000256" key="4">
    <source>
        <dbReference type="ARBA" id="ARBA00022679"/>
    </source>
</evidence>
<sequence>MYEIPPASAVQLSLQQINAYSEHLPGTMILAIDERSIMIQCNELFLKGTGYVIYEILQQPLRVLTNSPLFNGVSLETAHTRGTLDQRLQESFAILLNKADGDRLPVSVMPIPLQTGAGKVYLLLIRSEELARGGANLVQRFGETIFHDDYMGVILLDSDKTNVIDINPLACQLLGVSKAMIMNGPIVKFFINAPNEYRIICESLANGKPVRNYPLTWALQEGQTELLMDIGLLHSPSGETEGAYIIFKDVTNLRSLEKQVQRSDRLSMIGQVAAGAAHEIRNPLTAIRGFLQIFRKTTIDRGMNKETEYTEIMLTELDRINNLVGEFLMLSKPRETKNEWIDMDAVLREIMPMIASEALLNGITVNWGMETKLPLVMADRELLKQVFLNICKNGIEAMSKGGTLTVKSHISEESEGRKLFIDMEDTGPGIPNAMLDKIFDPFVTTKTNGTGLGLSVCQRIMHDFGGLIRATTTENGACFTAILPC</sequence>
<keyword evidence="5" id="KW-0547">Nucleotide-binding</keyword>
<evidence type="ECO:0000256" key="5">
    <source>
        <dbReference type="ARBA" id="ARBA00022741"/>
    </source>
</evidence>
<keyword evidence="7" id="KW-0067">ATP-binding</keyword>
<dbReference type="SUPFAM" id="SSF55874">
    <property type="entry name" value="ATPase domain of HSP90 chaperone/DNA topoisomerase II/histidine kinase"/>
    <property type="match status" value="1"/>
</dbReference>
<dbReference type="Pfam" id="PF13426">
    <property type="entry name" value="PAS_9"/>
    <property type="match status" value="2"/>
</dbReference>
<dbReference type="InterPro" id="IPR035965">
    <property type="entry name" value="PAS-like_dom_sf"/>
</dbReference>
<dbReference type="RefSeq" id="WP_232015933.1">
    <property type="nucleotide sequence ID" value="NZ_AP019308.1"/>
</dbReference>
<evidence type="ECO:0000256" key="2">
    <source>
        <dbReference type="ARBA" id="ARBA00012438"/>
    </source>
</evidence>
<keyword evidence="6" id="KW-0418">Kinase</keyword>
<gene>
    <name evidence="9" type="ORF">Back11_45030</name>
</gene>
<dbReference type="InterPro" id="IPR004358">
    <property type="entry name" value="Sig_transdc_His_kin-like_C"/>
</dbReference>
<keyword evidence="10" id="KW-1185">Reference proteome</keyword>
<dbReference type="InterPro" id="IPR000014">
    <property type="entry name" value="PAS"/>
</dbReference>
<dbReference type="InterPro" id="IPR036097">
    <property type="entry name" value="HisK_dim/P_sf"/>
</dbReference>
<evidence type="ECO:0000256" key="3">
    <source>
        <dbReference type="ARBA" id="ARBA00022553"/>
    </source>
</evidence>
<name>A0A3G9JGG6_9BACL</name>
<evidence type="ECO:0000256" key="7">
    <source>
        <dbReference type="ARBA" id="ARBA00022840"/>
    </source>
</evidence>
<dbReference type="Proteomes" id="UP000275368">
    <property type="component" value="Chromosome"/>
</dbReference>
<dbReference type="PANTHER" id="PTHR43065:SF10">
    <property type="entry name" value="PEROXIDE STRESS-ACTIVATED HISTIDINE KINASE MAK3"/>
    <property type="match status" value="1"/>
</dbReference>
<dbReference type="AlphaFoldDB" id="A0A3G9JGG6"/>
<dbReference type="Pfam" id="PF02518">
    <property type="entry name" value="HATPase_c"/>
    <property type="match status" value="1"/>
</dbReference>
<dbReference type="SUPFAM" id="SSF55785">
    <property type="entry name" value="PYP-like sensor domain (PAS domain)"/>
    <property type="match status" value="1"/>
</dbReference>
<dbReference type="SMART" id="SM00388">
    <property type="entry name" value="HisKA"/>
    <property type="match status" value="1"/>
</dbReference>
<dbReference type="PROSITE" id="PS50109">
    <property type="entry name" value="HIS_KIN"/>
    <property type="match status" value="1"/>
</dbReference>
<keyword evidence="4" id="KW-0808">Transferase</keyword>
<dbReference type="Gene3D" id="3.30.450.20">
    <property type="entry name" value="PAS domain"/>
    <property type="match status" value="2"/>
</dbReference>
<dbReference type="GO" id="GO:0000155">
    <property type="term" value="F:phosphorelay sensor kinase activity"/>
    <property type="evidence" value="ECO:0007669"/>
    <property type="project" value="InterPro"/>
</dbReference>
<dbReference type="PANTHER" id="PTHR43065">
    <property type="entry name" value="SENSOR HISTIDINE KINASE"/>
    <property type="match status" value="1"/>
</dbReference>
<dbReference type="CDD" id="cd00082">
    <property type="entry name" value="HisKA"/>
    <property type="match status" value="1"/>
</dbReference>
<accession>A0A3G9JGG6</accession>
<proteinExistence type="predicted"/>
<dbReference type="PRINTS" id="PR00344">
    <property type="entry name" value="BCTRLSENSOR"/>
</dbReference>